<gene>
    <name evidence="1" type="ORF">NKR23_g3502</name>
</gene>
<dbReference type="Proteomes" id="UP001174694">
    <property type="component" value="Unassembled WGS sequence"/>
</dbReference>
<dbReference type="AlphaFoldDB" id="A0AA38RYT4"/>
<protein>
    <submittedName>
        <fullName evidence="1">Uncharacterized protein</fullName>
    </submittedName>
</protein>
<sequence>MPNMVYDTYPCYNLKADDLEEYLKKLFSEHEDDIEVEKTDDEEYRLKIPRSLTDNEREDIYKNVRKQPVDA</sequence>
<comment type="caution">
    <text evidence="1">The sequence shown here is derived from an EMBL/GenBank/DDBJ whole genome shotgun (WGS) entry which is preliminary data.</text>
</comment>
<dbReference type="EMBL" id="JANBVO010000007">
    <property type="protein sequence ID" value="KAJ9150893.1"/>
    <property type="molecule type" value="Genomic_DNA"/>
</dbReference>
<organism evidence="1 2">
    <name type="scientific">Pleurostoma richardsiae</name>
    <dbReference type="NCBI Taxonomy" id="41990"/>
    <lineage>
        <taxon>Eukaryota</taxon>
        <taxon>Fungi</taxon>
        <taxon>Dikarya</taxon>
        <taxon>Ascomycota</taxon>
        <taxon>Pezizomycotina</taxon>
        <taxon>Sordariomycetes</taxon>
        <taxon>Sordariomycetidae</taxon>
        <taxon>Calosphaeriales</taxon>
        <taxon>Pleurostomataceae</taxon>
        <taxon>Pleurostoma</taxon>
    </lineage>
</organism>
<proteinExistence type="predicted"/>
<reference evidence="1" key="1">
    <citation type="submission" date="2022-07" db="EMBL/GenBank/DDBJ databases">
        <title>Fungi with potential for degradation of polypropylene.</title>
        <authorList>
            <person name="Gostincar C."/>
        </authorList>
    </citation>
    <scope>NUCLEOTIDE SEQUENCE</scope>
    <source>
        <strain evidence="1">EXF-13308</strain>
    </source>
</reference>
<keyword evidence="2" id="KW-1185">Reference proteome</keyword>
<evidence type="ECO:0000313" key="1">
    <source>
        <dbReference type="EMBL" id="KAJ9150893.1"/>
    </source>
</evidence>
<evidence type="ECO:0000313" key="2">
    <source>
        <dbReference type="Proteomes" id="UP001174694"/>
    </source>
</evidence>
<name>A0AA38RYT4_9PEZI</name>
<accession>A0AA38RYT4</accession>